<dbReference type="EMBL" id="CAKXAJ010025863">
    <property type="protein sequence ID" value="CAH2244819.1"/>
    <property type="molecule type" value="Genomic_DNA"/>
</dbReference>
<organism evidence="1 2">
    <name type="scientific">Pararge aegeria aegeria</name>
    <dbReference type="NCBI Taxonomy" id="348720"/>
    <lineage>
        <taxon>Eukaryota</taxon>
        <taxon>Metazoa</taxon>
        <taxon>Ecdysozoa</taxon>
        <taxon>Arthropoda</taxon>
        <taxon>Hexapoda</taxon>
        <taxon>Insecta</taxon>
        <taxon>Pterygota</taxon>
        <taxon>Neoptera</taxon>
        <taxon>Endopterygota</taxon>
        <taxon>Lepidoptera</taxon>
        <taxon>Glossata</taxon>
        <taxon>Ditrysia</taxon>
        <taxon>Papilionoidea</taxon>
        <taxon>Nymphalidae</taxon>
        <taxon>Satyrinae</taxon>
        <taxon>Satyrini</taxon>
        <taxon>Parargina</taxon>
        <taxon>Pararge</taxon>
    </lineage>
</organism>
<dbReference type="OrthoDB" id="7466649at2759"/>
<protein>
    <submittedName>
        <fullName evidence="1">Jg28015 protein</fullName>
    </submittedName>
</protein>
<proteinExistence type="predicted"/>
<reference evidence="1" key="1">
    <citation type="submission" date="2022-03" db="EMBL/GenBank/DDBJ databases">
        <authorList>
            <person name="Lindestad O."/>
        </authorList>
    </citation>
    <scope>NUCLEOTIDE SEQUENCE</scope>
</reference>
<evidence type="ECO:0000313" key="2">
    <source>
        <dbReference type="Proteomes" id="UP000838756"/>
    </source>
</evidence>
<dbReference type="Proteomes" id="UP000838756">
    <property type="component" value="Unassembled WGS sequence"/>
</dbReference>
<accession>A0A8S4S0K1</accession>
<keyword evidence="2" id="KW-1185">Reference proteome</keyword>
<sequence>MAIGICGAISTDAVLVIAGLIPIDKMVRKRAQLYRDRELTPREVWGNVLTEWDKEWSGAGKGTWTRELIGDLKKWRKKGTEWWTYGSLRRSVATPTYSQLGKLQDRNSTFVESKTPQDMRFLNVLFAQT</sequence>
<gene>
    <name evidence="1" type="primary">jg28015</name>
    <name evidence="1" type="ORF">PAEG_LOCUS20728</name>
</gene>
<comment type="caution">
    <text evidence="1">The sequence shown here is derived from an EMBL/GenBank/DDBJ whole genome shotgun (WGS) entry which is preliminary data.</text>
</comment>
<name>A0A8S4S0K1_9NEOP</name>
<evidence type="ECO:0000313" key="1">
    <source>
        <dbReference type="EMBL" id="CAH2244819.1"/>
    </source>
</evidence>
<dbReference type="AlphaFoldDB" id="A0A8S4S0K1"/>